<dbReference type="GO" id="GO:0003978">
    <property type="term" value="F:UDP-glucose 4-epimerase activity"/>
    <property type="evidence" value="ECO:0007669"/>
    <property type="project" value="UniProtKB-EC"/>
</dbReference>
<dbReference type="Pfam" id="PF01370">
    <property type="entry name" value="Epimerase"/>
    <property type="match status" value="1"/>
</dbReference>
<keyword evidence="2" id="KW-0413">Isomerase</keyword>
<sequence>MMKVLVTGGAGFIGSHIVEQCLEAGYEVCVLDDLSTGKAEQVDARAILYRTNLASPDVLSIVEKEKPDYIIHHAAQSSVPVSLKDPVGDAMSNVVGTVNLLEAARLHGVKKIVYASSAAAYGEPQYMPLDEEHPKQPLSPYGVTKFVPEFYLYAYHHLYGLNYTAFRYANVYGERQDPKGEGGVVSIFVDHAIAGEGLVIFGDGEQTRDFVYVGDVARANVMALTTADNQVMNISTGTKTSVNELVTLLEELMGSPLDVRRDAPREGDILHSYLDHAKATEVLGWTPAYSLRQGLEKTLRFYRTES</sequence>
<dbReference type="SUPFAM" id="SSF51735">
    <property type="entry name" value="NAD(P)-binding Rossmann-fold domains"/>
    <property type="match status" value="1"/>
</dbReference>
<proteinExistence type="inferred from homology"/>
<organism evidence="2 3">
    <name type="scientific">Aneurinibacillus soli</name>
    <dbReference type="NCBI Taxonomy" id="1500254"/>
    <lineage>
        <taxon>Bacteria</taxon>
        <taxon>Bacillati</taxon>
        <taxon>Bacillota</taxon>
        <taxon>Bacilli</taxon>
        <taxon>Bacillales</taxon>
        <taxon>Paenibacillaceae</taxon>
        <taxon>Aneurinibacillus group</taxon>
        <taxon>Aneurinibacillus</taxon>
    </lineage>
</organism>
<dbReference type="AlphaFoldDB" id="A0A0U5B0W8"/>
<gene>
    <name evidence="2" type="ORF">CB4_01096</name>
</gene>
<protein>
    <submittedName>
        <fullName evidence="2">UDP-glucose 4-epimerase</fullName>
        <ecNumber evidence="2">5.1.3.2</ecNumber>
    </submittedName>
</protein>
<accession>A0A0U5B0W8</accession>
<evidence type="ECO:0000313" key="2">
    <source>
        <dbReference type="EMBL" id="BAU26927.1"/>
    </source>
</evidence>
<dbReference type="EMBL" id="AP017312">
    <property type="protein sequence ID" value="BAU26927.1"/>
    <property type="molecule type" value="Genomic_DNA"/>
</dbReference>
<keyword evidence="3" id="KW-1185">Reference proteome</keyword>
<evidence type="ECO:0000313" key="3">
    <source>
        <dbReference type="Proteomes" id="UP000217696"/>
    </source>
</evidence>
<dbReference type="KEGG" id="asoc:CB4_01096"/>
<dbReference type="Proteomes" id="UP000217696">
    <property type="component" value="Chromosome"/>
</dbReference>
<dbReference type="Gene3D" id="3.40.50.720">
    <property type="entry name" value="NAD(P)-binding Rossmann-like Domain"/>
    <property type="match status" value="1"/>
</dbReference>
<dbReference type="InterPro" id="IPR036291">
    <property type="entry name" value="NAD(P)-bd_dom_sf"/>
</dbReference>
<reference evidence="2 3" key="1">
    <citation type="submission" date="2015-12" db="EMBL/GenBank/DDBJ databases">
        <title>Genome sequence of Aneurinibacillus soli.</title>
        <authorList>
            <person name="Lee J.S."/>
            <person name="Lee K.C."/>
            <person name="Kim K.K."/>
            <person name="Lee B.W."/>
        </authorList>
    </citation>
    <scope>NUCLEOTIDE SEQUENCE [LARGE SCALE GENOMIC DNA]</scope>
    <source>
        <strain evidence="2 3">CB4</strain>
    </source>
</reference>
<name>A0A0U5B0W8_9BACL</name>
<dbReference type="PANTHER" id="PTHR43000">
    <property type="entry name" value="DTDP-D-GLUCOSE 4,6-DEHYDRATASE-RELATED"/>
    <property type="match status" value="1"/>
</dbReference>
<dbReference type="Gene3D" id="3.90.25.10">
    <property type="entry name" value="UDP-galactose 4-epimerase, domain 1"/>
    <property type="match status" value="1"/>
</dbReference>
<dbReference type="RefSeq" id="WP_231956154.1">
    <property type="nucleotide sequence ID" value="NZ_AP017312.1"/>
</dbReference>
<dbReference type="EC" id="5.1.3.2" evidence="2"/>
<dbReference type="InterPro" id="IPR001509">
    <property type="entry name" value="Epimerase_deHydtase"/>
</dbReference>
<evidence type="ECO:0000256" key="1">
    <source>
        <dbReference type="ARBA" id="ARBA00007637"/>
    </source>
</evidence>
<comment type="similarity">
    <text evidence="1">Belongs to the NAD(P)-dependent epimerase/dehydratase family.</text>
</comment>